<feature type="active site" description="Proton donor/acceptor" evidence="7">
    <location>
        <position position="335"/>
    </location>
</feature>
<keyword evidence="11" id="KW-0449">Lipoprotein</keyword>
<dbReference type="SUPFAM" id="SSF141523">
    <property type="entry name" value="L,D-transpeptidase catalytic domain-like"/>
    <property type="match status" value="1"/>
</dbReference>
<dbReference type="UniPathway" id="UPA00219"/>
<dbReference type="RefSeq" id="WP_246098699.1">
    <property type="nucleotide sequence ID" value="NZ_FXTK01000007.1"/>
</dbReference>
<dbReference type="Pfam" id="PF03734">
    <property type="entry name" value="YkuD"/>
    <property type="match status" value="1"/>
</dbReference>
<comment type="similarity">
    <text evidence="2">Belongs to the YkuD family.</text>
</comment>
<feature type="signal peptide" evidence="9">
    <location>
        <begin position="1"/>
        <end position="29"/>
    </location>
</feature>
<comment type="pathway">
    <text evidence="1 7">Cell wall biogenesis; peptidoglycan biosynthesis.</text>
</comment>
<dbReference type="CDD" id="cd16913">
    <property type="entry name" value="YkuD_like"/>
    <property type="match status" value="1"/>
</dbReference>
<dbReference type="GO" id="GO:0071555">
    <property type="term" value="P:cell wall organization"/>
    <property type="evidence" value="ECO:0007669"/>
    <property type="project" value="UniProtKB-UniRule"/>
</dbReference>
<name>A0A521DCN9_9RHOB</name>
<keyword evidence="6 7" id="KW-0961">Cell wall biogenesis/degradation</keyword>
<dbReference type="PROSITE" id="PS52029">
    <property type="entry name" value="LD_TPASE"/>
    <property type="match status" value="1"/>
</dbReference>
<keyword evidence="5 7" id="KW-0573">Peptidoglycan synthesis</keyword>
<dbReference type="SUPFAM" id="SSF47090">
    <property type="entry name" value="PGBD-like"/>
    <property type="match status" value="1"/>
</dbReference>
<evidence type="ECO:0000256" key="5">
    <source>
        <dbReference type="ARBA" id="ARBA00022984"/>
    </source>
</evidence>
<keyword evidence="4 7" id="KW-0133">Cell shape</keyword>
<sequence length="530" mass="54464">MFQRPLSGAIPRLLLVSAAAILPAGMALAQSGPHPRPPARAAAVTATLPVQTAAEPALAATAVGTTPSTSPSIRALASISPTEIETATYNGGDLPPGQSALTAKVQILLDRSGISPGVVDGWRGGMSESAIKAFQRRAGLPMTGRMDFVVWDLLHGYAAEAVTMSYTITDEDAQGLVDNIPSDYAEKAAMTSQGYTSILEKLGERFHMDEKFLAKLNPGLEFKPGATIVVTKPAKPIRATVTRIIVDKQTRRVAAYDARGNMVADYPATVGSSDTPSPHGTHVVNAVALNPTYTYNPQRNFKQGENDRVLIVPPGPNGPVGNVWIDLSEPTYGIHGTATPSRLFVNQSHGCVRLTNWDAHELAHMVKAKVTTVEFLDPGVSIADVTGGAAPVASAVLAQDAVTSARPPARSAGVLARAAMTTLPADAGAATTPAAIAVTPDAPVVATSGAAASVAGTDPLPAPAAAPEGESLDAALARAEALADEMLARQAQMPAASADEPEYPSDTPVTSQPLPPPVVGGNAAPSAPSL</sequence>
<dbReference type="AlphaFoldDB" id="A0A521DCN9"/>
<evidence type="ECO:0000313" key="11">
    <source>
        <dbReference type="EMBL" id="SMO69358.1"/>
    </source>
</evidence>
<dbReference type="Pfam" id="PF01471">
    <property type="entry name" value="PG_binding_1"/>
    <property type="match status" value="1"/>
</dbReference>
<dbReference type="InterPro" id="IPR005490">
    <property type="entry name" value="LD_TPept_cat_dom"/>
</dbReference>
<dbReference type="InterPro" id="IPR050979">
    <property type="entry name" value="LD-transpeptidase"/>
</dbReference>
<keyword evidence="9" id="KW-0732">Signal</keyword>
<evidence type="ECO:0000256" key="6">
    <source>
        <dbReference type="ARBA" id="ARBA00023316"/>
    </source>
</evidence>
<dbReference type="Proteomes" id="UP000319014">
    <property type="component" value="Unassembled WGS sequence"/>
</dbReference>
<dbReference type="InterPro" id="IPR036366">
    <property type="entry name" value="PGBDSf"/>
</dbReference>
<dbReference type="InterPro" id="IPR036365">
    <property type="entry name" value="PGBD-like_sf"/>
</dbReference>
<dbReference type="GO" id="GO:0018104">
    <property type="term" value="P:peptidoglycan-protein cross-linking"/>
    <property type="evidence" value="ECO:0007669"/>
    <property type="project" value="TreeGrafter"/>
</dbReference>
<dbReference type="InterPro" id="IPR002477">
    <property type="entry name" value="Peptidoglycan-bd-like"/>
</dbReference>
<keyword evidence="3" id="KW-0808">Transferase</keyword>
<dbReference type="InterPro" id="IPR038063">
    <property type="entry name" value="Transpep_catalytic_dom"/>
</dbReference>
<evidence type="ECO:0000256" key="1">
    <source>
        <dbReference type="ARBA" id="ARBA00004752"/>
    </source>
</evidence>
<evidence type="ECO:0000256" key="9">
    <source>
        <dbReference type="SAM" id="SignalP"/>
    </source>
</evidence>
<evidence type="ECO:0000256" key="3">
    <source>
        <dbReference type="ARBA" id="ARBA00022679"/>
    </source>
</evidence>
<evidence type="ECO:0000256" key="4">
    <source>
        <dbReference type="ARBA" id="ARBA00022960"/>
    </source>
</evidence>
<feature type="active site" description="Nucleophile" evidence="7">
    <location>
        <position position="351"/>
    </location>
</feature>
<dbReference type="GO" id="GO:0016740">
    <property type="term" value="F:transferase activity"/>
    <property type="evidence" value="ECO:0007669"/>
    <property type="project" value="UniProtKB-KW"/>
</dbReference>
<organism evidence="11 12">
    <name type="scientific">Paracoccus laeviglucosivorans</name>
    <dbReference type="NCBI Taxonomy" id="1197861"/>
    <lineage>
        <taxon>Bacteria</taxon>
        <taxon>Pseudomonadati</taxon>
        <taxon>Pseudomonadota</taxon>
        <taxon>Alphaproteobacteria</taxon>
        <taxon>Rhodobacterales</taxon>
        <taxon>Paracoccaceae</taxon>
        <taxon>Paracoccus</taxon>
    </lineage>
</organism>
<dbReference type="PANTHER" id="PTHR30582:SF30">
    <property type="entry name" value="BLR4375 PROTEIN"/>
    <property type="match status" value="1"/>
</dbReference>
<dbReference type="EMBL" id="FXTK01000007">
    <property type="protein sequence ID" value="SMO69358.1"/>
    <property type="molecule type" value="Genomic_DNA"/>
</dbReference>
<dbReference type="GO" id="GO:0071972">
    <property type="term" value="F:peptidoglycan L,D-transpeptidase activity"/>
    <property type="evidence" value="ECO:0007669"/>
    <property type="project" value="TreeGrafter"/>
</dbReference>
<proteinExistence type="inferred from homology"/>
<dbReference type="Gene3D" id="2.40.440.10">
    <property type="entry name" value="L,D-transpeptidase catalytic domain-like"/>
    <property type="match status" value="1"/>
</dbReference>
<evidence type="ECO:0000256" key="8">
    <source>
        <dbReference type="SAM" id="MobiDB-lite"/>
    </source>
</evidence>
<evidence type="ECO:0000313" key="12">
    <source>
        <dbReference type="Proteomes" id="UP000319014"/>
    </source>
</evidence>
<evidence type="ECO:0000259" key="10">
    <source>
        <dbReference type="PROSITE" id="PS52029"/>
    </source>
</evidence>
<protein>
    <submittedName>
        <fullName evidence="11">Lipoprotein-anchoring transpeptidase ErfK/SrfK</fullName>
    </submittedName>
</protein>
<gene>
    <name evidence="11" type="ORF">SAMN06265221_107105</name>
</gene>
<feature type="region of interest" description="Disordered" evidence="8">
    <location>
        <begin position="487"/>
        <end position="530"/>
    </location>
</feature>
<dbReference type="Gene3D" id="1.10.101.10">
    <property type="entry name" value="PGBD-like superfamily/PGBD"/>
    <property type="match status" value="1"/>
</dbReference>
<accession>A0A521DCN9</accession>
<dbReference type="GO" id="GO:0008360">
    <property type="term" value="P:regulation of cell shape"/>
    <property type="evidence" value="ECO:0007669"/>
    <property type="project" value="UniProtKB-UniRule"/>
</dbReference>
<evidence type="ECO:0000256" key="2">
    <source>
        <dbReference type="ARBA" id="ARBA00005992"/>
    </source>
</evidence>
<keyword evidence="12" id="KW-1185">Reference proteome</keyword>
<dbReference type="PANTHER" id="PTHR30582">
    <property type="entry name" value="L,D-TRANSPEPTIDASE"/>
    <property type="match status" value="1"/>
</dbReference>
<feature type="domain" description="L,D-TPase catalytic" evidence="10">
    <location>
        <begin position="242"/>
        <end position="376"/>
    </location>
</feature>
<reference evidence="11 12" key="1">
    <citation type="submission" date="2017-05" db="EMBL/GenBank/DDBJ databases">
        <authorList>
            <person name="Varghese N."/>
            <person name="Submissions S."/>
        </authorList>
    </citation>
    <scope>NUCLEOTIDE SEQUENCE [LARGE SCALE GENOMIC DNA]</scope>
    <source>
        <strain evidence="11 12">DSM 100094</strain>
    </source>
</reference>
<feature type="chain" id="PRO_5022228261" evidence="9">
    <location>
        <begin position="30"/>
        <end position="530"/>
    </location>
</feature>
<dbReference type="GO" id="GO:0005576">
    <property type="term" value="C:extracellular region"/>
    <property type="evidence" value="ECO:0007669"/>
    <property type="project" value="TreeGrafter"/>
</dbReference>
<evidence type="ECO:0000256" key="7">
    <source>
        <dbReference type="PROSITE-ProRule" id="PRU01373"/>
    </source>
</evidence>